<evidence type="ECO:0000313" key="2">
    <source>
        <dbReference type="Proteomes" id="UP000034150"/>
    </source>
</evidence>
<keyword evidence="2" id="KW-1185">Reference proteome</keyword>
<gene>
    <name evidence="1" type="ORF">WN67_11035</name>
</gene>
<organism evidence="1 2">
    <name type="scientific">Mycolicibacterium obuense</name>
    <dbReference type="NCBI Taxonomy" id="1807"/>
    <lineage>
        <taxon>Bacteria</taxon>
        <taxon>Bacillati</taxon>
        <taxon>Actinomycetota</taxon>
        <taxon>Actinomycetes</taxon>
        <taxon>Mycobacteriales</taxon>
        <taxon>Mycobacteriaceae</taxon>
        <taxon>Mycolicibacterium</taxon>
    </lineage>
</organism>
<evidence type="ECO:0000313" key="1">
    <source>
        <dbReference type="EMBL" id="KKF01940.1"/>
    </source>
</evidence>
<name>A0A0M2K3Y7_9MYCO</name>
<protein>
    <submittedName>
        <fullName evidence="1">Uncharacterized protein</fullName>
    </submittedName>
</protein>
<dbReference type="RefSeq" id="WP_046363071.1">
    <property type="nucleotide sequence ID" value="NZ_LAUZ02000035.1"/>
</dbReference>
<dbReference type="Proteomes" id="UP000034150">
    <property type="component" value="Unassembled WGS sequence"/>
</dbReference>
<dbReference type="AlphaFoldDB" id="A0A0M2K3Y7"/>
<proteinExistence type="predicted"/>
<accession>A0A0M2K3Y7</accession>
<dbReference type="EMBL" id="LAUZ02000035">
    <property type="protein sequence ID" value="KKF01940.1"/>
    <property type="molecule type" value="Genomic_DNA"/>
</dbReference>
<comment type="caution">
    <text evidence="1">The sequence shown here is derived from an EMBL/GenBank/DDBJ whole genome shotgun (WGS) entry which is preliminary data.</text>
</comment>
<reference evidence="1 2" key="1">
    <citation type="journal article" date="2015" name="Genome Announc.">
        <title>Draft Genome Sequence of Mycobacterium obuense Strain UC1, Isolated from Patient Sputum.</title>
        <authorList>
            <person name="Greninger A.L."/>
            <person name="Cunningham G."/>
            <person name="Hsu E.D."/>
            <person name="Yu J.M."/>
            <person name="Chiu C.Y."/>
            <person name="Miller S."/>
        </authorList>
    </citation>
    <scope>NUCLEOTIDE SEQUENCE [LARGE SCALE GENOMIC DNA]</scope>
    <source>
        <strain evidence="1 2">UC1</strain>
    </source>
</reference>
<dbReference type="OrthoDB" id="4764761at2"/>
<sequence>MQLANAQAKDLWRTIGAHCSSRHSIAPWRVQSHAAILLGDHEVTGSAVHFQTGDDRSSWTVQMTTADGRLIMLNIEFEHERYDRDEEQQPIHQHQPVKATVIEAWSRRLRDAAALDILSAQSARDAFQQPVFDRVDVGELRLKFNDGASVALVCDQTAMYDPDEKSRADVFVAAIREHSGL</sequence>